<dbReference type="STRING" id="463025.BAU08_10125"/>
<evidence type="ECO:0000313" key="1">
    <source>
        <dbReference type="EMBL" id="ANN66572.1"/>
    </source>
</evidence>
<name>A0A193FFN2_9BORD</name>
<dbReference type="Proteomes" id="UP000092213">
    <property type="component" value="Chromosome"/>
</dbReference>
<dbReference type="RefSeq" id="WP_066347981.1">
    <property type="nucleotide sequence ID" value="NZ_CP016171.1"/>
</dbReference>
<organism evidence="2 4">
    <name type="scientific">Bordetella bronchialis</name>
    <dbReference type="NCBI Taxonomy" id="463025"/>
    <lineage>
        <taxon>Bacteria</taxon>
        <taxon>Pseudomonadati</taxon>
        <taxon>Pseudomonadota</taxon>
        <taxon>Betaproteobacteria</taxon>
        <taxon>Burkholderiales</taxon>
        <taxon>Alcaligenaceae</taxon>
        <taxon>Bordetella</taxon>
    </lineage>
</organism>
<dbReference type="Proteomes" id="UP000091897">
    <property type="component" value="Chromosome"/>
</dbReference>
<gene>
    <name evidence="1" type="ORF">BAU06_09925</name>
    <name evidence="2" type="ORF">BAU08_10125</name>
</gene>
<dbReference type="AlphaFoldDB" id="A0A193FFN2"/>
<sequence>MTPRLIDGYTVYAYSVPPQGREPARAFMETRKEGEGNEPQVFEIYLSRRFRSGVEAMSAARNALASVKAVDENGIPDHLPE</sequence>
<keyword evidence="3" id="KW-1185">Reference proteome</keyword>
<evidence type="ECO:0000313" key="2">
    <source>
        <dbReference type="EMBL" id="ANN71650.1"/>
    </source>
</evidence>
<dbReference type="EMBL" id="CP016171">
    <property type="protein sequence ID" value="ANN71650.1"/>
    <property type="molecule type" value="Genomic_DNA"/>
</dbReference>
<dbReference type="KEGG" id="bbro:BAU06_09925"/>
<proteinExistence type="predicted"/>
<dbReference type="EMBL" id="CP016170">
    <property type="protein sequence ID" value="ANN66572.1"/>
    <property type="molecule type" value="Genomic_DNA"/>
</dbReference>
<reference evidence="3 4" key="1">
    <citation type="submission" date="2016-06" db="EMBL/GenBank/DDBJ databases">
        <title>Complete genome sequences of Bordetella bronchialis and Bordetella flabilis.</title>
        <authorList>
            <person name="LiPuma J.J."/>
            <person name="Spilker T."/>
        </authorList>
    </citation>
    <scope>NUCLEOTIDE SEQUENCE [LARGE SCALE GENOMIC DNA]</scope>
    <source>
        <strain evidence="2 4">AU17976</strain>
        <strain evidence="1 3">AU3182</strain>
    </source>
</reference>
<protein>
    <submittedName>
        <fullName evidence="2">Uncharacterized protein</fullName>
    </submittedName>
</protein>
<evidence type="ECO:0000313" key="4">
    <source>
        <dbReference type="Proteomes" id="UP000092213"/>
    </source>
</evidence>
<accession>A0A193FFN2</accession>
<dbReference type="OrthoDB" id="8636936at2"/>
<evidence type="ECO:0000313" key="3">
    <source>
        <dbReference type="Proteomes" id="UP000091897"/>
    </source>
</evidence>